<accession>A0ABY4L683</accession>
<dbReference type="InterPro" id="IPR001919">
    <property type="entry name" value="CBD2"/>
</dbReference>
<dbReference type="SMART" id="SM00637">
    <property type="entry name" value="CBD_II"/>
    <property type="match status" value="1"/>
</dbReference>
<keyword evidence="2" id="KW-1133">Transmembrane helix</keyword>
<feature type="compositionally biased region" description="Polar residues" evidence="1">
    <location>
        <begin position="98"/>
        <end position="107"/>
    </location>
</feature>
<evidence type="ECO:0000313" key="5">
    <source>
        <dbReference type="Proteomes" id="UP000832041"/>
    </source>
</evidence>
<feature type="transmembrane region" description="Helical" evidence="2">
    <location>
        <begin position="47"/>
        <end position="69"/>
    </location>
</feature>
<name>A0ABY4L683_THEAE</name>
<dbReference type="PROSITE" id="PS51173">
    <property type="entry name" value="CBM2"/>
    <property type="match status" value="1"/>
</dbReference>
<organism evidence="4 5">
    <name type="scientific">Thermobifida alba</name>
    <name type="common">Thermomonospora alba</name>
    <dbReference type="NCBI Taxonomy" id="53522"/>
    <lineage>
        <taxon>Bacteria</taxon>
        <taxon>Bacillati</taxon>
        <taxon>Actinomycetota</taxon>
        <taxon>Actinomycetes</taxon>
        <taxon>Streptosporangiales</taxon>
        <taxon>Nocardiopsidaceae</taxon>
        <taxon>Thermobifida</taxon>
    </lineage>
</organism>
<keyword evidence="5" id="KW-1185">Reference proteome</keyword>
<keyword evidence="2" id="KW-0472">Membrane</keyword>
<evidence type="ECO:0000256" key="2">
    <source>
        <dbReference type="SAM" id="Phobius"/>
    </source>
</evidence>
<evidence type="ECO:0000259" key="3">
    <source>
        <dbReference type="PROSITE" id="PS51173"/>
    </source>
</evidence>
<dbReference type="Pfam" id="PF00553">
    <property type="entry name" value="CBM_2"/>
    <property type="match status" value="1"/>
</dbReference>
<feature type="region of interest" description="Disordered" evidence="1">
    <location>
        <begin position="74"/>
        <end position="161"/>
    </location>
</feature>
<evidence type="ECO:0000313" key="4">
    <source>
        <dbReference type="EMBL" id="UPT23137.1"/>
    </source>
</evidence>
<dbReference type="SUPFAM" id="SSF49384">
    <property type="entry name" value="Carbohydrate-binding domain"/>
    <property type="match status" value="1"/>
</dbReference>
<dbReference type="InterPro" id="IPR012291">
    <property type="entry name" value="CBM2_carb-bd_dom_sf"/>
</dbReference>
<dbReference type="Proteomes" id="UP000832041">
    <property type="component" value="Chromosome"/>
</dbReference>
<feature type="compositionally biased region" description="Basic and acidic residues" evidence="1">
    <location>
        <begin position="1"/>
        <end position="17"/>
    </location>
</feature>
<reference evidence="4 5" key="1">
    <citation type="submission" date="2020-04" db="EMBL/GenBank/DDBJ databases">
        <title>Thermobifida alba genome sequencing and assembly.</title>
        <authorList>
            <person name="Luzics S."/>
            <person name="Horvath B."/>
            <person name="Nagy I."/>
            <person name="Toth A."/>
            <person name="Nagy I."/>
            <person name="Kukolya J."/>
        </authorList>
    </citation>
    <scope>NUCLEOTIDE SEQUENCE [LARGE SCALE GENOMIC DNA]</scope>
    <source>
        <strain evidence="4 5">DSM 43795</strain>
    </source>
</reference>
<dbReference type="Gene3D" id="2.60.40.290">
    <property type="match status" value="1"/>
</dbReference>
<evidence type="ECO:0000256" key="1">
    <source>
        <dbReference type="SAM" id="MobiDB-lite"/>
    </source>
</evidence>
<feature type="domain" description="CBM2" evidence="3">
    <location>
        <begin position="153"/>
        <end position="259"/>
    </location>
</feature>
<dbReference type="EMBL" id="CP051627">
    <property type="protein sequence ID" value="UPT23137.1"/>
    <property type="molecule type" value="Genomic_DNA"/>
</dbReference>
<sequence length="259" mass="26713">MRRHGLGRERRGAHRAEPPGGGPLATVGHVLGSTVPKRVSPPRPLRVVVFSGVIVGALLFSYSTTQIYLRFAEPSQDPPVPGVTASAAPAPDTGDGTGTQAAASTQVEITVEGEDEEEPSPPAGQRDETDGAAAAPGRQEGAPSPPPPPVSVPQSATGTPQVSYQKVVYDEDHFMGQLTITNTGSGVLEGWELQVGFSDAQVVSAWGSEWESVPGGFVARQPSWAGGIPPGQSTTVSFTARGRSHTPESCSLNGASCSL</sequence>
<proteinExistence type="predicted"/>
<keyword evidence="2" id="KW-0812">Transmembrane</keyword>
<feature type="region of interest" description="Disordered" evidence="1">
    <location>
        <begin position="1"/>
        <end position="29"/>
    </location>
</feature>
<dbReference type="InterPro" id="IPR008965">
    <property type="entry name" value="CBM2/CBM3_carb-bd_dom_sf"/>
</dbReference>
<protein>
    <submittedName>
        <fullName evidence="4">Cellulose-binding protein</fullName>
    </submittedName>
</protein>
<gene>
    <name evidence="4" type="ORF">FOF52_21170</name>
</gene>